<dbReference type="SUPFAM" id="SSF50978">
    <property type="entry name" value="WD40 repeat-like"/>
    <property type="match status" value="1"/>
</dbReference>
<dbReference type="GO" id="GO:0016567">
    <property type="term" value="P:protein ubiquitination"/>
    <property type="evidence" value="ECO:0007669"/>
    <property type="project" value="InterPro"/>
</dbReference>
<keyword evidence="2 6" id="KW-0479">Metal-binding</keyword>
<dbReference type="PROSITE" id="PS00518">
    <property type="entry name" value="ZF_RING_1"/>
    <property type="match status" value="1"/>
</dbReference>
<dbReference type="InterPro" id="IPR027370">
    <property type="entry name" value="Znf-RING_euk"/>
</dbReference>
<feature type="zinc finger region" description="TRAF-type" evidence="6">
    <location>
        <begin position="119"/>
        <end position="179"/>
    </location>
</feature>
<feature type="repeat" description="WD" evidence="7">
    <location>
        <begin position="542"/>
        <end position="575"/>
    </location>
</feature>
<evidence type="ECO:0000256" key="3">
    <source>
        <dbReference type="ARBA" id="ARBA00022737"/>
    </source>
</evidence>
<dbReference type="OrthoDB" id="674604at2759"/>
<dbReference type="GO" id="GO:0032040">
    <property type="term" value="C:small-subunit processome"/>
    <property type="evidence" value="ECO:0007669"/>
    <property type="project" value="TreeGrafter"/>
</dbReference>
<dbReference type="Proteomes" id="UP000594262">
    <property type="component" value="Unplaced"/>
</dbReference>
<keyword evidence="5 6" id="KW-0862">Zinc</keyword>
<evidence type="ECO:0000313" key="10">
    <source>
        <dbReference type="EnsemblMetazoa" id="CLYHEMP007779.1"/>
    </source>
</evidence>
<evidence type="ECO:0000259" key="9">
    <source>
        <dbReference type="PROSITE" id="PS50145"/>
    </source>
</evidence>
<dbReference type="InterPro" id="IPR001293">
    <property type="entry name" value="Znf_TRAF"/>
</dbReference>
<keyword evidence="3" id="KW-0677">Repeat</keyword>
<evidence type="ECO:0000313" key="11">
    <source>
        <dbReference type="Proteomes" id="UP000594262"/>
    </source>
</evidence>
<evidence type="ECO:0000256" key="5">
    <source>
        <dbReference type="ARBA" id="ARBA00022833"/>
    </source>
</evidence>
<evidence type="ECO:0000256" key="6">
    <source>
        <dbReference type="PROSITE-ProRule" id="PRU00207"/>
    </source>
</evidence>
<evidence type="ECO:0000256" key="2">
    <source>
        <dbReference type="ARBA" id="ARBA00022723"/>
    </source>
</evidence>
<dbReference type="GO" id="GO:0008270">
    <property type="term" value="F:zinc ion binding"/>
    <property type="evidence" value="ECO:0007669"/>
    <property type="project" value="UniProtKB-KW"/>
</dbReference>
<dbReference type="EnsemblMetazoa" id="CLYHEMT007779.1">
    <property type="protein sequence ID" value="CLYHEMP007779.1"/>
    <property type="gene ID" value="CLYHEMG007779"/>
</dbReference>
<feature type="repeat" description="WD" evidence="7">
    <location>
        <begin position="584"/>
        <end position="613"/>
    </location>
</feature>
<dbReference type="GO" id="GO:0004842">
    <property type="term" value="F:ubiquitin-protein transferase activity"/>
    <property type="evidence" value="ECO:0007669"/>
    <property type="project" value="InterPro"/>
</dbReference>
<dbReference type="SUPFAM" id="SSF49599">
    <property type="entry name" value="TRAF domain-like"/>
    <property type="match status" value="1"/>
</dbReference>
<feature type="repeat" description="WD" evidence="7">
    <location>
        <begin position="334"/>
        <end position="373"/>
    </location>
</feature>
<reference evidence="10" key="1">
    <citation type="submission" date="2021-01" db="UniProtKB">
        <authorList>
            <consortium name="EnsemblMetazoa"/>
        </authorList>
    </citation>
    <scope>IDENTIFICATION</scope>
</reference>
<dbReference type="GO" id="GO:0034511">
    <property type="term" value="F:U3 snoRNA binding"/>
    <property type="evidence" value="ECO:0007669"/>
    <property type="project" value="InterPro"/>
</dbReference>
<dbReference type="SMART" id="SM00504">
    <property type="entry name" value="Ubox"/>
    <property type="match status" value="1"/>
</dbReference>
<dbReference type="PROSITE" id="PS50294">
    <property type="entry name" value="WD_REPEATS_REGION"/>
    <property type="match status" value="2"/>
</dbReference>
<dbReference type="Pfam" id="PF13445">
    <property type="entry name" value="zf-RING_UBOX"/>
    <property type="match status" value="1"/>
</dbReference>
<feature type="domain" description="RING-type" evidence="8">
    <location>
        <begin position="19"/>
        <end position="60"/>
    </location>
</feature>
<proteinExistence type="predicted"/>
<feature type="domain" description="TRAF-type" evidence="9">
    <location>
        <begin position="119"/>
        <end position="179"/>
    </location>
</feature>
<dbReference type="InterPro" id="IPR003613">
    <property type="entry name" value="Ubox_domain"/>
</dbReference>
<accession>A0A7M5UY16</accession>
<dbReference type="CDD" id="cd00200">
    <property type="entry name" value="WD40"/>
    <property type="match status" value="1"/>
</dbReference>
<dbReference type="PROSITE" id="PS00678">
    <property type="entry name" value="WD_REPEATS_1"/>
    <property type="match status" value="2"/>
</dbReference>
<dbReference type="InterPro" id="IPR013083">
    <property type="entry name" value="Znf_RING/FYVE/PHD"/>
</dbReference>
<dbReference type="InterPro" id="IPR020472">
    <property type="entry name" value="WD40_PAC1"/>
</dbReference>
<dbReference type="PROSITE" id="PS50145">
    <property type="entry name" value="ZF_TRAF"/>
    <property type="match status" value="1"/>
</dbReference>
<dbReference type="PANTHER" id="PTHR19865:SF2">
    <property type="entry name" value="F-BOX AND WD REPEAT DOMAIN-CONTAINING 11-A"/>
    <property type="match status" value="1"/>
</dbReference>
<dbReference type="InterPro" id="IPR036322">
    <property type="entry name" value="WD40_repeat_dom_sf"/>
</dbReference>
<dbReference type="InterPro" id="IPR015943">
    <property type="entry name" value="WD40/YVTN_repeat-like_dom_sf"/>
</dbReference>
<evidence type="ECO:0000256" key="4">
    <source>
        <dbReference type="ARBA" id="ARBA00022771"/>
    </source>
</evidence>
<dbReference type="PANTHER" id="PTHR19865">
    <property type="entry name" value="U3 SMALL NUCLEOLAR RNA INTERACTING PROTEIN 2"/>
    <property type="match status" value="1"/>
</dbReference>
<dbReference type="InterPro" id="IPR039241">
    <property type="entry name" value="Rrp9-like"/>
</dbReference>
<dbReference type="InterPro" id="IPR001680">
    <property type="entry name" value="WD40_rpt"/>
</dbReference>
<dbReference type="InterPro" id="IPR017907">
    <property type="entry name" value="Znf_RING_CS"/>
</dbReference>
<sequence>MDEELQTRFVNEPSNSLFCPICRKLFQDPSISIACGHTFCRSCVDSRLRSRSHMTCPLDNAQIETNSLVPNKAVQGQVEDLLIYCRYGLIPNPLEEGSEWEIDNTGCTEHIRLGQRYEHEEVCGKAWVDCPNSKECERMRKEELDTHLRNCSKHICPNQKKGCSFKGFQDAVQQHLHNCQFNESAVEWDVLTSLDDENAMDGFQAKSLVKAVKNLNERVSALEKGKDDIMFLVQKCNENVINLSVQVEKLAYSMEHIRQAQHAMMREKQLESQSASDLRSPNQAYRRTSSTTTLNNFNMPRMRYSIQGPSHTSFREPRMEKWKMPLSFKCVGTFRGHTGVIRAMTARWPYVFSGAADHSIKVWDIRDKDMKNSKGCIATFAGHSGDIHALCFANGYVFSASTDKSLKVWSVETFQLHNSVEDAHSDIIGALASTGRYIFSGSYSSIKIWRASDLKLMHTISDTGHWIRAFAVGPNRDKVYSGSHNAVNVWETEEPFRSAGTLTHSHGSVYSLAATKEYLILGTYNQNSHLYDINTLEYVKVLTGHLGIINSLLPSPSGRFLFTGSHDHTVQLWDMMKLLPIQVLSRHEGSVNCMALSGDMIFTGSEDKEIKVYMYYQGLASKNLMVV</sequence>
<dbReference type="RefSeq" id="XP_066917138.1">
    <property type="nucleotide sequence ID" value="XM_067061037.1"/>
</dbReference>
<evidence type="ECO:0000256" key="7">
    <source>
        <dbReference type="PROSITE-ProRule" id="PRU00221"/>
    </source>
</evidence>
<dbReference type="PROSITE" id="PS50089">
    <property type="entry name" value="ZF_RING_2"/>
    <property type="match status" value="1"/>
</dbReference>
<organism evidence="10 11">
    <name type="scientific">Clytia hemisphaerica</name>
    <dbReference type="NCBI Taxonomy" id="252671"/>
    <lineage>
        <taxon>Eukaryota</taxon>
        <taxon>Metazoa</taxon>
        <taxon>Cnidaria</taxon>
        <taxon>Hydrozoa</taxon>
        <taxon>Hydroidolina</taxon>
        <taxon>Leptothecata</taxon>
        <taxon>Obeliida</taxon>
        <taxon>Clytiidae</taxon>
        <taxon>Clytia</taxon>
    </lineage>
</organism>
<dbReference type="Gene3D" id="2.130.10.10">
    <property type="entry name" value="YVTN repeat-like/Quinoprotein amine dehydrogenase"/>
    <property type="match status" value="2"/>
</dbReference>
<dbReference type="SMART" id="SM00320">
    <property type="entry name" value="WD40"/>
    <property type="match status" value="7"/>
</dbReference>
<dbReference type="InterPro" id="IPR019775">
    <property type="entry name" value="WD40_repeat_CS"/>
</dbReference>
<dbReference type="PRINTS" id="PR00320">
    <property type="entry name" value="GPROTEINBRPT"/>
</dbReference>
<keyword evidence="4 6" id="KW-0863">Zinc-finger</keyword>
<dbReference type="Pfam" id="PF00400">
    <property type="entry name" value="WD40"/>
    <property type="match status" value="4"/>
</dbReference>
<evidence type="ECO:0000259" key="8">
    <source>
        <dbReference type="PROSITE" id="PS50089"/>
    </source>
</evidence>
<name>A0A7M5UY16_9CNID</name>
<feature type="repeat" description="WD" evidence="7">
    <location>
        <begin position="380"/>
        <end position="419"/>
    </location>
</feature>
<dbReference type="SUPFAM" id="SSF57850">
    <property type="entry name" value="RING/U-box"/>
    <property type="match status" value="1"/>
</dbReference>
<dbReference type="InterPro" id="IPR001841">
    <property type="entry name" value="Znf_RING"/>
</dbReference>
<keyword evidence="1 7" id="KW-0853">WD repeat</keyword>
<evidence type="ECO:0000256" key="1">
    <source>
        <dbReference type="ARBA" id="ARBA00022574"/>
    </source>
</evidence>
<keyword evidence="11" id="KW-1185">Reference proteome</keyword>
<dbReference type="GeneID" id="136804330"/>
<dbReference type="PROSITE" id="PS50082">
    <property type="entry name" value="WD_REPEATS_2"/>
    <property type="match status" value="4"/>
</dbReference>
<dbReference type="Gene3D" id="3.30.40.10">
    <property type="entry name" value="Zinc/RING finger domain, C3HC4 (zinc finger)"/>
    <property type="match status" value="2"/>
</dbReference>
<dbReference type="SMART" id="SM00184">
    <property type="entry name" value="RING"/>
    <property type="match status" value="1"/>
</dbReference>
<protein>
    <submittedName>
        <fullName evidence="10">Uncharacterized protein</fullName>
    </submittedName>
</protein>
<dbReference type="AlphaFoldDB" id="A0A7M5UY16"/>